<accession>A0A343TNQ5</accession>
<keyword evidence="2" id="KW-1185">Reference proteome</keyword>
<evidence type="ECO:0000313" key="1">
    <source>
        <dbReference type="EMBL" id="AUX10727.1"/>
    </source>
</evidence>
<dbReference type="InterPro" id="IPR006311">
    <property type="entry name" value="TAT_signal"/>
</dbReference>
<name>A0A343TNQ5_9EURY</name>
<dbReference type="AlphaFoldDB" id="A0A343TNQ5"/>
<dbReference type="PROSITE" id="PS51257">
    <property type="entry name" value="PROKAR_LIPOPROTEIN"/>
    <property type="match status" value="1"/>
</dbReference>
<dbReference type="Proteomes" id="UP000263012">
    <property type="component" value="Chromosome"/>
</dbReference>
<reference evidence="2" key="1">
    <citation type="submission" date="2017-11" db="EMBL/GenBank/DDBJ databases">
        <title>Phenotypic and genomic properties of facultatively anaerobic sulfur-reducing natronoarchaea from hypersaline soda lakes.</title>
        <authorList>
            <person name="Sorokin D.Y."/>
            <person name="Kublanov I.V."/>
            <person name="Roman P."/>
            <person name="Sinninghe Damste J.S."/>
            <person name="Golyshin P.N."/>
            <person name="Rojo D."/>
            <person name="Ciordia S."/>
            <person name="Mena M.D.C."/>
            <person name="Ferrer M."/>
            <person name="Messina E."/>
            <person name="Smedile F."/>
            <person name="La Spada G."/>
            <person name="La Cono V."/>
            <person name="Yakimov M.M."/>
        </authorList>
    </citation>
    <scope>NUCLEOTIDE SEQUENCE [LARGE SCALE GENOMIC DNA]</scope>
    <source>
        <strain evidence="2">AArc-Sl</strain>
    </source>
</reference>
<evidence type="ECO:0000313" key="2">
    <source>
        <dbReference type="Proteomes" id="UP000263012"/>
    </source>
</evidence>
<proteinExistence type="predicted"/>
<dbReference type="GeneID" id="37879485"/>
<dbReference type="Pfam" id="PF04214">
    <property type="entry name" value="DUF411"/>
    <property type="match status" value="1"/>
</dbReference>
<gene>
    <name evidence="1" type="ORF">AArcSl_3120</name>
</gene>
<dbReference type="PROSITE" id="PS51318">
    <property type="entry name" value="TAT"/>
    <property type="match status" value="1"/>
</dbReference>
<dbReference type="OrthoDB" id="262137at2157"/>
<protein>
    <submittedName>
        <fullName evidence="1">Metal-binding protein</fullName>
    </submittedName>
</protein>
<dbReference type="KEGG" id="hdf:AArcSl_3120"/>
<dbReference type="EMBL" id="CP025066">
    <property type="protein sequence ID" value="AUX10727.1"/>
    <property type="molecule type" value="Genomic_DNA"/>
</dbReference>
<dbReference type="RefSeq" id="WP_119821298.1">
    <property type="nucleotide sequence ID" value="NZ_CP025066.1"/>
</dbReference>
<organism evidence="1 2">
    <name type="scientific">Halalkaliarchaeum desulfuricum</name>
    <dbReference type="NCBI Taxonomy" id="2055893"/>
    <lineage>
        <taxon>Archaea</taxon>
        <taxon>Methanobacteriati</taxon>
        <taxon>Methanobacteriota</taxon>
        <taxon>Stenosarchaea group</taxon>
        <taxon>Halobacteria</taxon>
        <taxon>Halobacteriales</taxon>
        <taxon>Haloferacaceae</taxon>
        <taxon>Halalkaliarchaeum</taxon>
    </lineage>
</organism>
<sequence length="161" mass="16955">MTHTTRRALLATTAAVGASIAGCLGDATDDWAVEDTVPATAATLYQGPNCNCCEVYADYLDDHLDGGLEVVVTEDLGAIKTERGIDVDLHSCHTVDFDGYVVEGHVPVEVIVQLFEEGPDLDGIALPGMPSGSPGMGGSKDETWTIYGFSADESPTVYTEL</sequence>
<dbReference type="InterPro" id="IPR007332">
    <property type="entry name" value="DUF411"/>
</dbReference>